<keyword evidence="11 16" id="KW-0408">Iron</keyword>
<keyword evidence="9 17" id="KW-1133">Transmembrane helix</keyword>
<evidence type="ECO:0000313" key="20">
    <source>
        <dbReference type="Proteomes" id="UP000218677"/>
    </source>
</evidence>
<evidence type="ECO:0000256" key="13">
    <source>
        <dbReference type="ARBA" id="ARBA00023136"/>
    </source>
</evidence>
<dbReference type="NCBIfam" id="TIGR00351">
    <property type="entry name" value="narI"/>
    <property type="match status" value="1"/>
</dbReference>
<evidence type="ECO:0000313" key="19">
    <source>
        <dbReference type="EMBL" id="PCF96012.1"/>
    </source>
</evidence>
<dbReference type="GO" id="GO:0009325">
    <property type="term" value="C:nitrate reductase complex"/>
    <property type="evidence" value="ECO:0007669"/>
    <property type="project" value="InterPro"/>
</dbReference>
<feature type="binding site" description="axial binding residue" evidence="16">
    <location>
        <position position="192"/>
    </location>
    <ligand>
        <name>heme b</name>
        <dbReference type="ChEBI" id="CHEBI:60344"/>
        <label>1</label>
    </ligand>
    <ligandPart>
        <name>Fe</name>
        <dbReference type="ChEBI" id="CHEBI:18248"/>
    </ligandPart>
</feature>
<dbReference type="GO" id="GO:0009055">
    <property type="term" value="F:electron transfer activity"/>
    <property type="evidence" value="ECO:0007669"/>
    <property type="project" value="TreeGrafter"/>
</dbReference>
<keyword evidence="20" id="KW-1185">Reference proteome</keyword>
<accession>A0A2A4HM78</accession>
<feature type="binding site" description="axial binding residue" evidence="16">
    <location>
        <position position="210"/>
    </location>
    <ligand>
        <name>heme b</name>
        <dbReference type="ChEBI" id="CHEBI:60344"/>
        <label>1</label>
    </ligand>
    <ligandPart>
        <name>Fe</name>
        <dbReference type="ChEBI" id="CHEBI:18248"/>
    </ligandPart>
</feature>
<keyword evidence="8" id="KW-0249">Electron transport</keyword>
<feature type="transmembrane region" description="Helical" evidence="17">
    <location>
        <begin position="160"/>
        <end position="179"/>
    </location>
</feature>
<dbReference type="InterPro" id="IPR051936">
    <property type="entry name" value="Heme-iron_electron_transfer"/>
</dbReference>
<dbReference type="InterPro" id="IPR036197">
    <property type="entry name" value="NarG-like_sf"/>
</dbReference>
<evidence type="ECO:0000256" key="16">
    <source>
        <dbReference type="PIRSR" id="PIRSR603816-1"/>
    </source>
</evidence>
<evidence type="ECO:0000256" key="15">
    <source>
        <dbReference type="ARBA" id="ARBA00063882"/>
    </source>
</evidence>
<keyword evidence="12" id="KW-0534">Nitrate assimilation</keyword>
<comment type="catalytic activity">
    <reaction evidence="14">
        <text>nitrate + a quinol = a quinone + nitrite + H2O</text>
        <dbReference type="Rhea" id="RHEA:56144"/>
        <dbReference type="ChEBI" id="CHEBI:15377"/>
        <dbReference type="ChEBI" id="CHEBI:16301"/>
        <dbReference type="ChEBI" id="CHEBI:17632"/>
        <dbReference type="ChEBI" id="CHEBI:24646"/>
        <dbReference type="ChEBI" id="CHEBI:132124"/>
        <dbReference type="EC" id="1.7.5.1"/>
    </reaction>
</comment>
<evidence type="ECO:0000256" key="7">
    <source>
        <dbReference type="ARBA" id="ARBA00022723"/>
    </source>
</evidence>
<evidence type="ECO:0000256" key="1">
    <source>
        <dbReference type="ARBA" id="ARBA00004651"/>
    </source>
</evidence>
<evidence type="ECO:0000256" key="6">
    <source>
        <dbReference type="ARBA" id="ARBA00022692"/>
    </source>
</evidence>
<comment type="caution">
    <text evidence="19">The sequence shown here is derived from an EMBL/GenBank/DDBJ whole genome shotgun (WGS) entry which is preliminary data.</text>
</comment>
<evidence type="ECO:0000256" key="14">
    <source>
        <dbReference type="ARBA" id="ARBA00048294"/>
    </source>
</evidence>
<gene>
    <name evidence="19" type="primary">narI</name>
    <name evidence="19" type="ORF">CPA45_09800</name>
</gene>
<dbReference type="GO" id="GO:0019645">
    <property type="term" value="P:anaerobic electron transport chain"/>
    <property type="evidence" value="ECO:0007669"/>
    <property type="project" value="TreeGrafter"/>
</dbReference>
<keyword evidence="13 17" id="KW-0472">Membrane</keyword>
<keyword evidence="5 16" id="KW-0349">Heme</keyword>
<dbReference type="EMBL" id="NWUX01000006">
    <property type="protein sequence ID" value="PCF96012.1"/>
    <property type="molecule type" value="Genomic_DNA"/>
</dbReference>
<dbReference type="Gene3D" id="1.20.950.20">
    <property type="entry name" value="Transmembrane di-heme cytochromes, Chain C"/>
    <property type="match status" value="1"/>
</dbReference>
<dbReference type="GO" id="GO:0160182">
    <property type="term" value="F:nitrate reductase (quinone) activity"/>
    <property type="evidence" value="ECO:0007669"/>
    <property type="project" value="UniProtKB-EC"/>
</dbReference>
<dbReference type="GO" id="GO:0042128">
    <property type="term" value="P:nitrate assimilation"/>
    <property type="evidence" value="ECO:0007669"/>
    <property type="project" value="UniProtKB-KW"/>
</dbReference>
<feature type="binding site" description="axial binding residue" evidence="16">
    <location>
        <position position="71"/>
    </location>
    <ligand>
        <name>heme b</name>
        <dbReference type="ChEBI" id="CHEBI:60344"/>
        <label>1</label>
    </ligand>
    <ligandPart>
        <name>Fe</name>
        <dbReference type="ChEBI" id="CHEBI:18248"/>
    </ligandPart>
</feature>
<dbReference type="PANTHER" id="PTHR30598">
    <property type="entry name" value="NITRATE REDUCTASE PRIVATE CHAPERONE, REDOX ENZYME MATURATION PROTEIN REMP FAMILY"/>
    <property type="match status" value="1"/>
</dbReference>
<evidence type="ECO:0000256" key="10">
    <source>
        <dbReference type="ARBA" id="ARBA00023002"/>
    </source>
</evidence>
<dbReference type="GO" id="GO:0005886">
    <property type="term" value="C:plasma membrane"/>
    <property type="evidence" value="ECO:0007669"/>
    <property type="project" value="UniProtKB-SubCell"/>
</dbReference>
<evidence type="ECO:0000256" key="17">
    <source>
        <dbReference type="SAM" id="Phobius"/>
    </source>
</evidence>
<dbReference type="AlphaFoldDB" id="A0A2A4HM78"/>
<keyword evidence="4" id="KW-1003">Cell membrane</keyword>
<proteinExistence type="predicted"/>
<dbReference type="PANTHER" id="PTHR30598:SF3">
    <property type="entry name" value="RESPIRATORY NITRATE REDUCTASE 1 GAMMA CHAIN"/>
    <property type="match status" value="1"/>
</dbReference>
<protein>
    <recommendedName>
        <fullName evidence="2">nitrate reductase (quinone)</fullName>
        <ecNumber evidence="2">1.7.5.1</ecNumber>
    </recommendedName>
</protein>
<comment type="subunit">
    <text evidence="15">Dimer of heterotrimers each composed of an alpha, a beta and a gamma chain. Alpha and beta are catalytic chains; gamma chains are involved in binding the enzyme complex to the cytoplasmic membrane.</text>
</comment>
<evidence type="ECO:0000256" key="5">
    <source>
        <dbReference type="ARBA" id="ARBA00022617"/>
    </source>
</evidence>
<evidence type="ECO:0000256" key="3">
    <source>
        <dbReference type="ARBA" id="ARBA00022448"/>
    </source>
</evidence>
<feature type="transmembrane region" description="Helical" evidence="17">
    <location>
        <begin position="16"/>
        <end position="34"/>
    </location>
</feature>
<dbReference type="OrthoDB" id="9788113at2"/>
<dbReference type="Proteomes" id="UP000218677">
    <property type="component" value="Unassembled WGS sequence"/>
</dbReference>
<keyword evidence="7" id="KW-0479">Metal-binding</keyword>
<organism evidence="19 20">
    <name type="scientific">Vreelandella nigrificans</name>
    <dbReference type="NCBI Taxonomy" id="2042704"/>
    <lineage>
        <taxon>Bacteria</taxon>
        <taxon>Pseudomonadati</taxon>
        <taxon>Pseudomonadota</taxon>
        <taxon>Gammaproteobacteria</taxon>
        <taxon>Oceanospirillales</taxon>
        <taxon>Halomonadaceae</taxon>
        <taxon>Vreelandella</taxon>
    </lineage>
</organism>
<keyword evidence="3" id="KW-0813">Transport</keyword>
<feature type="transmembrane region" description="Helical" evidence="17">
    <location>
        <begin position="134"/>
        <end position="154"/>
    </location>
</feature>
<dbReference type="SUPFAM" id="SSF103501">
    <property type="entry name" value="Respiratory nitrate reductase 1 gamma chain"/>
    <property type="match status" value="1"/>
</dbReference>
<evidence type="ECO:0000259" key="18">
    <source>
        <dbReference type="Pfam" id="PF02665"/>
    </source>
</evidence>
<feature type="transmembrane region" description="Helical" evidence="17">
    <location>
        <begin position="93"/>
        <end position="114"/>
    </location>
</feature>
<comment type="subcellular location">
    <subcellularLocation>
        <location evidence="1">Cell membrane</location>
        <topology evidence="1">Multi-pass membrane protein</topology>
    </subcellularLocation>
</comment>
<feature type="transmembrane region" description="Helical" evidence="17">
    <location>
        <begin position="55"/>
        <end position="73"/>
    </location>
</feature>
<evidence type="ECO:0000256" key="11">
    <source>
        <dbReference type="ARBA" id="ARBA00023004"/>
    </source>
</evidence>
<dbReference type="GO" id="GO:0046872">
    <property type="term" value="F:metal ion binding"/>
    <property type="evidence" value="ECO:0007669"/>
    <property type="project" value="UniProtKB-KW"/>
</dbReference>
<dbReference type="GO" id="GO:0020037">
    <property type="term" value="F:heme binding"/>
    <property type="evidence" value="ECO:0007669"/>
    <property type="project" value="TreeGrafter"/>
</dbReference>
<dbReference type="InterPro" id="IPR023234">
    <property type="entry name" value="NarG-like_domain"/>
</dbReference>
<evidence type="ECO:0000256" key="9">
    <source>
        <dbReference type="ARBA" id="ARBA00022989"/>
    </source>
</evidence>
<reference evidence="20" key="1">
    <citation type="submission" date="2017-09" db="EMBL/GenBank/DDBJ databases">
        <authorList>
            <person name="Cho G.-S."/>
            <person name="Oguntoyinbo F.A."/>
            <person name="Cnockaert M."/>
            <person name="Kabisch J."/>
            <person name="Neve H."/>
            <person name="Bockelmann W."/>
            <person name="Wenning M."/>
            <person name="Franz C.M."/>
            <person name="Vandamme P."/>
        </authorList>
    </citation>
    <scope>NUCLEOTIDE SEQUENCE [LARGE SCALE GENOMIC DNA]</scope>
    <source>
        <strain evidence="20">MBT G8648</strain>
    </source>
</reference>
<keyword evidence="10" id="KW-0560">Oxidoreductase</keyword>
<dbReference type="EC" id="1.7.5.1" evidence="2"/>
<evidence type="ECO:0000256" key="4">
    <source>
        <dbReference type="ARBA" id="ARBA00022475"/>
    </source>
</evidence>
<feature type="transmembrane region" description="Helical" evidence="17">
    <location>
        <begin position="191"/>
        <end position="212"/>
    </location>
</feature>
<name>A0A2A4HM78_9GAMM</name>
<dbReference type="FunFam" id="1.20.950.20:FF:000001">
    <property type="entry name" value="Respiratory nitrate reductase subunit gamma"/>
    <property type="match status" value="1"/>
</dbReference>
<sequence>MYDAIAHYLTHLIYGYYPYLAGTVFLIGSLMRYDHGQFTWKTGSSQMLSSKNMRLASNLFHIGIIVIFFGHLFGMLTPHWMYERFLDPSTKQLLAIVVGGIAGAMCLVGGAMLLYRRIANDRVRASSSVMDTAILGLIVFQAALGMVTILFSLGHMDGEMMVTLASWAQAIVFFGGGAANYMEEVSWIYKLHIFVGLTIILLFPFTRLVHVWSLPFGYITRRYQLVRRRG</sequence>
<evidence type="ECO:0000256" key="8">
    <source>
        <dbReference type="ARBA" id="ARBA00022982"/>
    </source>
</evidence>
<keyword evidence="6 17" id="KW-0812">Transmembrane</keyword>
<dbReference type="RefSeq" id="WP_096651366.1">
    <property type="nucleotide sequence ID" value="NZ_NWUX01000006.1"/>
</dbReference>
<evidence type="ECO:0000256" key="12">
    <source>
        <dbReference type="ARBA" id="ARBA00023063"/>
    </source>
</evidence>
<evidence type="ECO:0000256" key="2">
    <source>
        <dbReference type="ARBA" id="ARBA00012500"/>
    </source>
</evidence>
<feature type="binding site" description="axial binding residue" evidence="16">
    <location>
        <position position="61"/>
    </location>
    <ligand>
        <name>heme b</name>
        <dbReference type="ChEBI" id="CHEBI:60344"/>
        <label>1</label>
    </ligand>
    <ligandPart>
        <name>Fe</name>
        <dbReference type="ChEBI" id="CHEBI:18248"/>
    </ligandPart>
</feature>
<dbReference type="Pfam" id="PF02665">
    <property type="entry name" value="Nitrate_red_gam"/>
    <property type="match status" value="1"/>
</dbReference>
<dbReference type="InterPro" id="IPR003816">
    <property type="entry name" value="Nitrate_red_gam"/>
</dbReference>
<feature type="domain" description="NarG-like" evidence="18">
    <location>
        <begin position="11"/>
        <end position="229"/>
    </location>
</feature>